<reference evidence="1 2" key="1">
    <citation type="submission" date="2019-06" db="EMBL/GenBank/DDBJ databases">
        <title>Sequencing the genomes of 1000 actinobacteria strains.</title>
        <authorList>
            <person name="Klenk H.-P."/>
        </authorList>
    </citation>
    <scope>NUCLEOTIDE SEQUENCE [LARGE SCALE GENOMIC DNA]</scope>
    <source>
        <strain evidence="1 2">DSM 45679</strain>
    </source>
</reference>
<sequence>MIHALPATTAEPGSPGYLSDWYRGQGWPVEVAGESVALASSNRVCLLVVDWRQAPGLITRLDEVRRPAAALLRYGEPDEIVFIVARTGIPCPLPAGLRPVAGPMPLPPVPGVRWAVAPWDTRGLCRDIDVVHALGRSR</sequence>
<dbReference type="RefSeq" id="WP_142001267.1">
    <property type="nucleotide sequence ID" value="NZ_VFML01000001.1"/>
</dbReference>
<evidence type="ECO:0000313" key="1">
    <source>
        <dbReference type="EMBL" id="TQJ05787.1"/>
    </source>
</evidence>
<gene>
    <name evidence="1" type="ORF">FB471_5627</name>
</gene>
<keyword evidence="2" id="KW-1185">Reference proteome</keyword>
<dbReference type="EMBL" id="VFML01000001">
    <property type="protein sequence ID" value="TQJ05787.1"/>
    <property type="molecule type" value="Genomic_DNA"/>
</dbReference>
<accession>A0A542DRR5</accession>
<evidence type="ECO:0000313" key="2">
    <source>
        <dbReference type="Proteomes" id="UP000320876"/>
    </source>
</evidence>
<dbReference type="AlphaFoldDB" id="A0A542DRR5"/>
<organism evidence="1 2">
    <name type="scientific">Amycolatopsis cihanbeyliensis</name>
    <dbReference type="NCBI Taxonomy" id="1128664"/>
    <lineage>
        <taxon>Bacteria</taxon>
        <taxon>Bacillati</taxon>
        <taxon>Actinomycetota</taxon>
        <taxon>Actinomycetes</taxon>
        <taxon>Pseudonocardiales</taxon>
        <taxon>Pseudonocardiaceae</taxon>
        <taxon>Amycolatopsis</taxon>
    </lineage>
</organism>
<name>A0A542DRR5_AMYCI</name>
<proteinExistence type="predicted"/>
<dbReference type="Proteomes" id="UP000320876">
    <property type="component" value="Unassembled WGS sequence"/>
</dbReference>
<protein>
    <submittedName>
        <fullName evidence="1">Uncharacterized protein</fullName>
    </submittedName>
</protein>
<comment type="caution">
    <text evidence="1">The sequence shown here is derived from an EMBL/GenBank/DDBJ whole genome shotgun (WGS) entry which is preliminary data.</text>
</comment>